<evidence type="ECO:0000313" key="3">
    <source>
        <dbReference type="Proteomes" id="UP001219525"/>
    </source>
</evidence>
<name>A0AAD6V4U2_9AGAR</name>
<proteinExistence type="predicted"/>
<dbReference type="Proteomes" id="UP001219525">
    <property type="component" value="Unassembled WGS sequence"/>
</dbReference>
<evidence type="ECO:0000313" key="2">
    <source>
        <dbReference type="EMBL" id="KAJ7202335.1"/>
    </source>
</evidence>
<organism evidence="2 3">
    <name type="scientific">Mycena pura</name>
    <dbReference type="NCBI Taxonomy" id="153505"/>
    <lineage>
        <taxon>Eukaryota</taxon>
        <taxon>Fungi</taxon>
        <taxon>Dikarya</taxon>
        <taxon>Basidiomycota</taxon>
        <taxon>Agaricomycotina</taxon>
        <taxon>Agaricomycetes</taxon>
        <taxon>Agaricomycetidae</taxon>
        <taxon>Agaricales</taxon>
        <taxon>Marasmiineae</taxon>
        <taxon>Mycenaceae</taxon>
        <taxon>Mycena</taxon>
    </lineage>
</organism>
<accession>A0AAD6V4U2</accession>
<feature type="region of interest" description="Disordered" evidence="1">
    <location>
        <begin position="1"/>
        <end position="27"/>
    </location>
</feature>
<evidence type="ECO:0000256" key="1">
    <source>
        <dbReference type="SAM" id="MobiDB-lite"/>
    </source>
</evidence>
<keyword evidence="3" id="KW-1185">Reference proteome</keyword>
<dbReference type="EMBL" id="JARJCW010000055">
    <property type="protein sequence ID" value="KAJ7202335.1"/>
    <property type="molecule type" value="Genomic_DNA"/>
</dbReference>
<feature type="region of interest" description="Disordered" evidence="1">
    <location>
        <begin position="619"/>
        <end position="655"/>
    </location>
</feature>
<dbReference type="InterPro" id="IPR041078">
    <property type="entry name" value="Plavaka"/>
</dbReference>
<reference evidence="2" key="1">
    <citation type="submission" date="2023-03" db="EMBL/GenBank/DDBJ databases">
        <title>Massive genome expansion in bonnet fungi (Mycena s.s.) driven by repeated elements and novel gene families across ecological guilds.</title>
        <authorList>
            <consortium name="Lawrence Berkeley National Laboratory"/>
            <person name="Harder C.B."/>
            <person name="Miyauchi S."/>
            <person name="Viragh M."/>
            <person name="Kuo A."/>
            <person name="Thoen E."/>
            <person name="Andreopoulos B."/>
            <person name="Lu D."/>
            <person name="Skrede I."/>
            <person name="Drula E."/>
            <person name="Henrissat B."/>
            <person name="Morin E."/>
            <person name="Kohler A."/>
            <person name="Barry K."/>
            <person name="LaButti K."/>
            <person name="Morin E."/>
            <person name="Salamov A."/>
            <person name="Lipzen A."/>
            <person name="Mereny Z."/>
            <person name="Hegedus B."/>
            <person name="Baldrian P."/>
            <person name="Stursova M."/>
            <person name="Weitz H."/>
            <person name="Taylor A."/>
            <person name="Grigoriev I.V."/>
            <person name="Nagy L.G."/>
            <person name="Martin F."/>
            <person name="Kauserud H."/>
        </authorList>
    </citation>
    <scope>NUCLEOTIDE SEQUENCE</scope>
    <source>
        <strain evidence="2">9144</strain>
    </source>
</reference>
<protein>
    <submittedName>
        <fullName evidence="2">Uncharacterized protein</fullName>
    </submittedName>
</protein>
<dbReference type="AlphaFoldDB" id="A0AAD6V4U2"/>
<gene>
    <name evidence="2" type="ORF">GGX14DRAFT_536065</name>
</gene>
<sequence length="885" mass="99766">MRRGGRESARDDPGAKIRSNDGMRDVTTTGEHDFTIFIAHADAGRDVDGNEGAMCDPVRRITAVRAAKRTRRHRRCATCGANRRGRGWQRVDVRNVGSSDVCPCTGAGTGVDAGTGDGGDAGCGTGTMGNGFDIDDGDWSTRTNSVAARSESRGRWRQWQLECSRVEPKDQLSRILFVYLDEECTKREYEEMWTGDTWWELQGKLPVGATVVPVILASDKTQLSTFSGDKQAWPVYLSVGNLSKDIRRKPSLRGTILIGYIPVSKFEVWSSAKRSAAGQQFFHDCMRKLLAPMKAAGTDGVVLPCADQKLRNGFPILAAYLADHPEQCLVGGCRENFCPECKVDPKKRAATNLSPDRIVLETLDILQRNADGKAPKKFEDLGLRQCDPFWKDLPHANIFKCFTPDLLHQLHKGMFKDHVVAWATSSIDGTKKESEAELDERFKVMPDHPQLRHFKRGISLVSQWTGNEYKHMEKVFLGALNGTAEKRVVLAVRGILDFISYAHFEAQTDDSLALLEEAWNLFHANKDVFIDLEIRTDFDGIPKLHKMIHYVSAIRALGVTSGYNTEIPERLHIDYAKLPYRASNHQNYTSQMASWLRRRESLANFELYLKWVTEAKLSVEDEDEEDDEANDEDEGDKQAADPVEPDTDDAPAPSAVDAGYTIAKRAPFPSVSVHSLETDFGANDFLYHLHNFLTANSMVPKNFNDISATFSVYKRVRIKIPAVVQVSWQDIDDVVRATRPIEARALKHQVPAHFDTILGYLKETDRPTKRLSRLVPGRIRAIFALPIEYGEYSVPLAYIEWFRPLNSFDKTLAMFKVTPAFRQHARHASIIPITQINRSCHLIPKFPPKVDRTLTADDVLERVTEFYLNPYLRHIDFVLLRGVQK</sequence>
<comment type="caution">
    <text evidence="2">The sequence shown here is derived from an EMBL/GenBank/DDBJ whole genome shotgun (WGS) entry which is preliminary data.</text>
</comment>
<dbReference type="Pfam" id="PF18759">
    <property type="entry name" value="Plavaka"/>
    <property type="match status" value="1"/>
</dbReference>
<feature type="compositionally biased region" description="Acidic residues" evidence="1">
    <location>
        <begin position="620"/>
        <end position="635"/>
    </location>
</feature>